<evidence type="ECO:0000313" key="23">
    <source>
        <dbReference type="Proteomes" id="UP000050139"/>
    </source>
</evidence>
<dbReference type="Proteomes" id="UP000048948">
    <property type="component" value="Unassembled WGS sequence"/>
</dbReference>
<sequence length="46" mass="5250">MQSVRQIFPQDIFIGRTMGVVVERYGSTDLSSRGMFVPFHDVDCVQ</sequence>
<evidence type="ECO:0000313" key="12">
    <source>
        <dbReference type="EMBL" id="OMH58975.1"/>
    </source>
</evidence>
<name>A0A0E8V8I6_MYCTX</name>
<dbReference type="Proteomes" id="UP000044938">
    <property type="component" value="Unassembled WGS sequence"/>
</dbReference>
<dbReference type="EMBL" id="CSAJ01000644">
    <property type="protein sequence ID" value="COX00563.1"/>
    <property type="molecule type" value="Genomic_DNA"/>
</dbReference>
<evidence type="ECO:0000313" key="18">
    <source>
        <dbReference type="Proteomes" id="UP000046947"/>
    </source>
</evidence>
<evidence type="ECO:0000313" key="8">
    <source>
        <dbReference type="EMBL" id="COV70976.1"/>
    </source>
</evidence>
<evidence type="ECO:0000313" key="17">
    <source>
        <dbReference type="Proteomes" id="UP000046680"/>
    </source>
</evidence>
<evidence type="ECO:0000313" key="21">
    <source>
        <dbReference type="Proteomes" id="UP000048948"/>
    </source>
</evidence>
<dbReference type="EMBL" id="CNFU01000846">
    <property type="protein sequence ID" value="CKS61829.1"/>
    <property type="molecule type" value="Genomic_DNA"/>
</dbReference>
<reference evidence="12 24" key="5">
    <citation type="submission" date="2017-02" db="EMBL/GenBank/DDBJ databases">
        <title>Protein polymorphisms may explain contrasting epidemiological fitness of two variants of a multidrug-resistant Mycobacterium tuberculosis strain.</title>
        <authorList>
            <person name="Bigi M.M."/>
            <person name="Lopez B."/>
            <person name="Blanco F.C."/>
            <person name="Sasiain M.C."/>
            <person name="De La Barrera S."/>
            <person name="Ritacco V."/>
            <person name="Bigi F."/>
            <person name="Soria M.A."/>
        </authorList>
    </citation>
    <scope>NUCLEOTIDE SEQUENCE [LARGE SCALE GENOMIC DNA]</scope>
    <source>
        <strain evidence="12 24">6548</strain>
    </source>
</reference>
<evidence type="ECO:0000313" key="20">
    <source>
        <dbReference type="Proteomes" id="UP000048600"/>
    </source>
</evidence>
<evidence type="ECO:0000313" key="10">
    <source>
        <dbReference type="EMBL" id="COX00563.1"/>
    </source>
</evidence>
<dbReference type="EMBL" id="CHKL01000029">
    <property type="protein sequence ID" value="COV70976.1"/>
    <property type="molecule type" value="Genomic_DNA"/>
</dbReference>
<evidence type="ECO:0000313" key="16">
    <source>
        <dbReference type="Proteomes" id="UP000045842"/>
    </source>
</evidence>
<evidence type="ECO:0000313" key="4">
    <source>
        <dbReference type="EMBL" id="CKS61829.1"/>
    </source>
</evidence>
<reference evidence="12 24" key="4">
    <citation type="submission" date="2016-04" db="EMBL/GenBank/DDBJ databases">
        <authorList>
            <person name="Bigi M."/>
            <person name="Bigi F."/>
            <person name="Soria M.A."/>
        </authorList>
    </citation>
    <scope>NUCLEOTIDE SEQUENCE [LARGE SCALE GENOMIC DNA]</scope>
    <source>
        <strain evidence="12 24">6548</strain>
    </source>
</reference>
<dbReference type="PATRIC" id="fig|1773.206.peg.1738"/>
<evidence type="ECO:0000313" key="11">
    <source>
        <dbReference type="EMBL" id="COX04372.1"/>
    </source>
</evidence>
<dbReference type="Proteomes" id="UP000045842">
    <property type="component" value="Unassembled WGS sequence"/>
</dbReference>
<dbReference type="EMBL" id="CQQC01002582">
    <property type="protein sequence ID" value="CNW98640.1"/>
    <property type="molecule type" value="Genomic_DNA"/>
</dbReference>
<protein>
    <submittedName>
        <fullName evidence="9">Uncharacterized protein</fullName>
    </submittedName>
</protein>
<accession>A0A0E8V8I6</accession>
<evidence type="ECO:0000313" key="2">
    <source>
        <dbReference type="EMBL" id="CFE50907.1"/>
    </source>
</evidence>
<dbReference type="Proteomes" id="UP000049023">
    <property type="component" value="Unassembled WGS sequence"/>
</dbReference>
<reference evidence="6 23" key="3">
    <citation type="submission" date="2015-03" db="EMBL/GenBank/DDBJ databases">
        <authorList>
            <consortium name="Pathogen Informatics"/>
            <person name="Murphy D."/>
        </authorList>
    </citation>
    <scope>NUCLEOTIDE SEQUENCE [LARGE SCALE GENOMIC DNA]</scope>
    <source>
        <strain evidence="6 23">0268S</strain>
    </source>
</reference>
<dbReference type="AlphaFoldDB" id="A0A0E8V8I6"/>
<dbReference type="Proteomes" id="UP000038802">
    <property type="component" value="Unassembled WGS sequence"/>
</dbReference>
<evidence type="ECO:0000313" key="6">
    <source>
        <dbReference type="EMBL" id="CLX03067.1"/>
    </source>
</evidence>
<evidence type="ECO:0000313" key="22">
    <source>
        <dbReference type="Proteomes" id="UP000049023"/>
    </source>
</evidence>
<evidence type="ECO:0000313" key="7">
    <source>
        <dbReference type="EMBL" id="CNW98640.1"/>
    </source>
</evidence>
<gene>
    <name evidence="12" type="ORF">A4S10_01138</name>
    <name evidence="3" type="ORF">ERS007657_03526</name>
    <name evidence="7" type="ORF">ERS007661_04395</name>
    <name evidence="11" type="ORF">ERS007679_04601</name>
    <name evidence="2" type="ORF">ERS007681_04790</name>
    <name evidence="1" type="ORF">ERS007688_00584</name>
    <name evidence="9" type="ORF">ERS007703_02209</name>
    <name evidence="10" type="ORF">ERS007720_03725</name>
    <name evidence="8" type="ORF">ERS007741_00491</name>
    <name evidence="5" type="ORF">ERS027646_04577</name>
    <name evidence="4" type="ORF">ERS027661_03323</name>
    <name evidence="6" type="ORF">ERS094118_03867</name>
</gene>
<dbReference type="Proteomes" id="UP000048600">
    <property type="component" value="Unassembled WGS sequence"/>
</dbReference>
<dbReference type="EMBL" id="COPH01000042">
    <property type="protein sequence ID" value="CLX03067.1"/>
    <property type="molecule type" value="Genomic_DNA"/>
</dbReference>
<organism evidence="9 13">
    <name type="scientific">Mycobacterium tuberculosis</name>
    <dbReference type="NCBI Taxonomy" id="1773"/>
    <lineage>
        <taxon>Bacteria</taxon>
        <taxon>Bacillati</taxon>
        <taxon>Actinomycetota</taxon>
        <taxon>Actinomycetes</taxon>
        <taxon>Mycobacteriales</taxon>
        <taxon>Mycobacteriaceae</taxon>
        <taxon>Mycobacterium</taxon>
        <taxon>Mycobacterium tuberculosis complex</taxon>
    </lineage>
</organism>
<dbReference type="EMBL" id="CSAD01001299">
    <property type="protein sequence ID" value="COX04372.1"/>
    <property type="molecule type" value="Genomic_DNA"/>
</dbReference>
<evidence type="ECO:0000313" key="15">
    <source>
        <dbReference type="Proteomes" id="UP000044938"/>
    </source>
</evidence>
<proteinExistence type="predicted"/>
<evidence type="ECO:0000313" key="5">
    <source>
        <dbReference type="EMBL" id="CKU19681.1"/>
    </source>
</evidence>
<reference evidence="9" key="1">
    <citation type="submission" date="2015-03" db="EMBL/GenBank/DDBJ databases">
        <authorList>
            <person name="Murphy D."/>
        </authorList>
    </citation>
    <scope>NUCLEOTIDE SEQUENCE [LARGE SCALE GENOMIC DNA]</scope>
    <source>
        <strain evidence="9">K00500041</strain>
    </source>
</reference>
<evidence type="ECO:0000313" key="9">
    <source>
        <dbReference type="EMBL" id="COV87158.1"/>
    </source>
</evidence>
<dbReference type="Proteomes" id="UP000189452">
    <property type="component" value="Chromosome"/>
</dbReference>
<dbReference type="RefSeq" id="WP_009935462.1">
    <property type="nucleotide sequence ID" value="NZ_PQFS01000011.1"/>
</dbReference>
<dbReference type="EMBL" id="CFOE01001428">
    <property type="protein sequence ID" value="CFE50907.1"/>
    <property type="molecule type" value="Genomic_DNA"/>
</dbReference>
<evidence type="ECO:0000313" key="14">
    <source>
        <dbReference type="Proteomes" id="UP000039217"/>
    </source>
</evidence>
<dbReference type="Proteomes" id="UP000046680">
    <property type="component" value="Unassembled WGS sequence"/>
</dbReference>
<dbReference type="EMBL" id="CGCX01001732">
    <property type="protein sequence ID" value="CFS00525.1"/>
    <property type="molecule type" value="Genomic_DNA"/>
</dbReference>
<evidence type="ECO:0000313" key="19">
    <source>
        <dbReference type="Proteomes" id="UP000048289"/>
    </source>
</evidence>
<dbReference type="Proteomes" id="UP000050139">
    <property type="component" value="Unassembled WGS sequence"/>
</dbReference>
<evidence type="ECO:0000313" key="3">
    <source>
        <dbReference type="EMBL" id="CFS00525.1"/>
    </source>
</evidence>
<reference evidence="13 14" key="2">
    <citation type="submission" date="2015-03" db="EMBL/GenBank/DDBJ databases">
        <authorList>
            <consortium name="Pathogen Informatics"/>
        </authorList>
    </citation>
    <scope>NUCLEOTIDE SEQUENCE [LARGE SCALE GENOMIC DNA]</scope>
    <source>
        <strain evidence="5 21">Bir 172</strain>
        <strain evidence="4 22">Bir 187</strain>
        <strain evidence="3 17">C09601061</strain>
        <strain evidence="7 14">D00501624</strain>
        <strain evidence="11 16">G09801536</strain>
        <strain evidence="2 19">G09901357</strain>
        <strain evidence="1 18">H09601792</strain>
        <strain evidence="13">K00500041</strain>
        <strain evidence="10 15">M09401471</strain>
        <strain evidence="8 20">P00601463</strain>
    </source>
</reference>
<dbReference type="EMBL" id="CFOH01000055">
    <property type="protein sequence ID" value="CFE47053.1"/>
    <property type="molecule type" value="Genomic_DNA"/>
</dbReference>
<dbReference type="Proteomes" id="UP000039217">
    <property type="component" value="Unassembled WGS sequence"/>
</dbReference>
<dbReference type="Proteomes" id="UP000048289">
    <property type="component" value="Unassembled WGS sequence"/>
</dbReference>
<evidence type="ECO:0000313" key="13">
    <source>
        <dbReference type="Proteomes" id="UP000038802"/>
    </source>
</evidence>
<dbReference type="EMBL" id="LWDQ01000001">
    <property type="protein sequence ID" value="OMH58975.1"/>
    <property type="molecule type" value="Genomic_DNA"/>
</dbReference>
<evidence type="ECO:0000313" key="1">
    <source>
        <dbReference type="EMBL" id="CFE47053.1"/>
    </source>
</evidence>
<dbReference type="EMBL" id="CSAE01000227">
    <property type="protein sequence ID" value="COV87158.1"/>
    <property type="molecule type" value="Genomic_DNA"/>
</dbReference>
<dbReference type="Proteomes" id="UP000046947">
    <property type="component" value="Unassembled WGS sequence"/>
</dbReference>
<dbReference type="EMBL" id="CNGE01001482">
    <property type="protein sequence ID" value="CKU19681.1"/>
    <property type="molecule type" value="Genomic_DNA"/>
</dbReference>
<evidence type="ECO:0000313" key="24">
    <source>
        <dbReference type="Proteomes" id="UP000189452"/>
    </source>
</evidence>